<dbReference type="EMBL" id="CM035437">
    <property type="protein sequence ID" value="KAH7286398.1"/>
    <property type="molecule type" value="Genomic_DNA"/>
</dbReference>
<dbReference type="PROSITE" id="PS51186">
    <property type="entry name" value="GNAT"/>
    <property type="match status" value="1"/>
</dbReference>
<dbReference type="Proteomes" id="UP000825935">
    <property type="component" value="Chromosome 32"/>
</dbReference>
<comment type="caution">
    <text evidence="2">The sequence shown here is derived from an EMBL/GenBank/DDBJ whole genome shotgun (WGS) entry which is preliminary data.</text>
</comment>
<proteinExistence type="predicted"/>
<keyword evidence="3" id="KW-1185">Reference proteome</keyword>
<dbReference type="InterPro" id="IPR016181">
    <property type="entry name" value="Acyl_CoA_acyltransferase"/>
</dbReference>
<dbReference type="InterPro" id="IPR000182">
    <property type="entry name" value="GNAT_dom"/>
</dbReference>
<evidence type="ECO:0000313" key="3">
    <source>
        <dbReference type="Proteomes" id="UP000825935"/>
    </source>
</evidence>
<gene>
    <name evidence="2" type="ORF">KP509_32G005300</name>
</gene>
<dbReference type="Pfam" id="PF00583">
    <property type="entry name" value="Acetyltransf_1"/>
    <property type="match status" value="1"/>
</dbReference>
<dbReference type="OMA" id="RIEEWFR"/>
<evidence type="ECO:0000259" key="1">
    <source>
        <dbReference type="PROSITE" id="PS51186"/>
    </source>
</evidence>
<reference evidence="2" key="1">
    <citation type="submission" date="2021-08" db="EMBL/GenBank/DDBJ databases">
        <title>WGS assembly of Ceratopteris richardii.</title>
        <authorList>
            <person name="Marchant D.B."/>
            <person name="Chen G."/>
            <person name="Jenkins J."/>
            <person name="Shu S."/>
            <person name="Leebens-Mack J."/>
            <person name="Grimwood J."/>
            <person name="Schmutz J."/>
            <person name="Soltis P."/>
            <person name="Soltis D."/>
            <person name="Chen Z.-H."/>
        </authorList>
    </citation>
    <scope>NUCLEOTIDE SEQUENCE</scope>
    <source>
        <strain evidence="2">Whitten #5841</strain>
        <tissue evidence="2">Leaf</tissue>
    </source>
</reference>
<name>A0A8T2QS25_CERRI</name>
<dbReference type="InterPro" id="IPR052810">
    <property type="entry name" value="Plant_NAT"/>
</dbReference>
<dbReference type="OrthoDB" id="1898352at2759"/>
<protein>
    <recommendedName>
        <fullName evidence="1">N-acetyltransferase domain-containing protein</fullName>
    </recommendedName>
</protein>
<feature type="domain" description="N-acetyltransferase" evidence="1">
    <location>
        <begin position="70"/>
        <end position="214"/>
    </location>
</feature>
<sequence>MDSERSTKGLASIMKVEVNIREYDGTLDLRRADELEKQCEAGPGGGASLFTDLLGDPLCRVRQYPAFAMLVAETVSERAIVGLVRAGVKKVLRVPQAVERRSNSSDGSSCKSEISMLSDTDAASARNDHLPFFVTIAYILGLRVAPKYRRLGIGAELVKKMEQWCKTKGAEYVYIATEKDNAASVALFTKKLGYIEFRNPAILLQPVYVRCKRLCKKRIRIVELTAEEARNFYRQLSIFGKSEFFPMDIEDVVRSRLHKGTWLAVCKGEDESRCPDCFGGYGVTVKETYSKCQNEESMHRFNGVRDSNVHTGSKNEGIHCGRDSQSNAKEERRFIFGPSCTESTSCSSWAIISIWKCNHIYKLQMKGAPLYMRAAGAASRMVGHMLSPLISIPTMPNVFQPFGLQLIYGLHAQGPHGLRLLNQLCWLAHNLAKEEGCAFVAAEVARNDPIRRAIPHWTCDDDMWCIKRLSDSSRSSLDITDWLQAHPVPSLFLDPRDF</sequence>
<dbReference type="SUPFAM" id="SSF55729">
    <property type="entry name" value="Acyl-CoA N-acyltransferases (Nat)"/>
    <property type="match status" value="1"/>
</dbReference>
<organism evidence="2 3">
    <name type="scientific">Ceratopteris richardii</name>
    <name type="common">Triangle waterfern</name>
    <dbReference type="NCBI Taxonomy" id="49495"/>
    <lineage>
        <taxon>Eukaryota</taxon>
        <taxon>Viridiplantae</taxon>
        <taxon>Streptophyta</taxon>
        <taxon>Embryophyta</taxon>
        <taxon>Tracheophyta</taxon>
        <taxon>Polypodiopsida</taxon>
        <taxon>Polypodiidae</taxon>
        <taxon>Polypodiales</taxon>
        <taxon>Pteridineae</taxon>
        <taxon>Pteridaceae</taxon>
        <taxon>Parkerioideae</taxon>
        <taxon>Ceratopteris</taxon>
    </lineage>
</organism>
<dbReference type="Gene3D" id="3.40.630.30">
    <property type="match status" value="1"/>
</dbReference>
<dbReference type="PANTHER" id="PTHR47370:SF10">
    <property type="entry name" value="N-ACETYLTRANSFERASE HLS1-RELATED"/>
    <property type="match status" value="1"/>
</dbReference>
<dbReference type="GO" id="GO:0016747">
    <property type="term" value="F:acyltransferase activity, transferring groups other than amino-acyl groups"/>
    <property type="evidence" value="ECO:0007669"/>
    <property type="project" value="InterPro"/>
</dbReference>
<accession>A0A8T2QS25</accession>
<dbReference type="AlphaFoldDB" id="A0A8T2QS25"/>
<dbReference type="PANTHER" id="PTHR47370">
    <property type="entry name" value="ACYL-COA N-ACYLTRANSFERASES (NAT) SUPERFAMILY PROTEIN"/>
    <property type="match status" value="1"/>
</dbReference>
<dbReference type="CDD" id="cd04301">
    <property type="entry name" value="NAT_SF"/>
    <property type="match status" value="1"/>
</dbReference>
<evidence type="ECO:0000313" key="2">
    <source>
        <dbReference type="EMBL" id="KAH7286398.1"/>
    </source>
</evidence>